<dbReference type="PANTHER" id="PTHR48081:SF33">
    <property type="entry name" value="KYNURENINE FORMAMIDASE"/>
    <property type="match status" value="1"/>
</dbReference>
<dbReference type="SUPFAM" id="SSF53474">
    <property type="entry name" value="alpha/beta-Hydrolases"/>
    <property type="match status" value="1"/>
</dbReference>
<dbReference type="GO" id="GO:0016787">
    <property type="term" value="F:hydrolase activity"/>
    <property type="evidence" value="ECO:0007669"/>
    <property type="project" value="UniProtKB-KW"/>
</dbReference>
<reference evidence="3 4" key="1">
    <citation type="submission" date="2016-09" db="EMBL/GenBank/DDBJ databases">
        <title>Phylogenomics of Achromobacter.</title>
        <authorList>
            <person name="Jeukens J."/>
            <person name="Freschi L."/>
            <person name="Vincent A.T."/>
            <person name="Emond-Rheault J.-G."/>
            <person name="Kukavica-Ibrulj I."/>
            <person name="Charette S.J."/>
            <person name="Levesque R.C."/>
        </authorList>
    </citation>
    <scope>NUCLEOTIDE SEQUENCE [LARGE SCALE GENOMIC DNA]</scope>
    <source>
        <strain evidence="3 4">AUS488</strain>
    </source>
</reference>
<dbReference type="PANTHER" id="PTHR48081">
    <property type="entry name" value="AB HYDROLASE SUPERFAMILY PROTEIN C4A8.06C"/>
    <property type="match status" value="1"/>
</dbReference>
<dbReference type="InterPro" id="IPR029058">
    <property type="entry name" value="AB_hydrolase_fold"/>
</dbReference>
<dbReference type="OrthoDB" id="9771666at2"/>
<organism evidence="3 4">
    <name type="scientific">Alcaligenes xylosoxydans xylosoxydans</name>
    <name type="common">Achromobacter xylosoxidans</name>
    <dbReference type="NCBI Taxonomy" id="85698"/>
    <lineage>
        <taxon>Bacteria</taxon>
        <taxon>Pseudomonadati</taxon>
        <taxon>Pseudomonadota</taxon>
        <taxon>Betaproteobacteria</taxon>
        <taxon>Burkholderiales</taxon>
        <taxon>Alcaligenaceae</taxon>
        <taxon>Achromobacter</taxon>
    </lineage>
</organism>
<comment type="caution">
    <text evidence="3">The sequence shown here is derived from an EMBL/GenBank/DDBJ whole genome shotgun (WGS) entry which is preliminary data.</text>
</comment>
<keyword evidence="1" id="KW-0378">Hydrolase</keyword>
<evidence type="ECO:0000256" key="1">
    <source>
        <dbReference type="ARBA" id="ARBA00022801"/>
    </source>
</evidence>
<dbReference type="Gene3D" id="3.40.50.1820">
    <property type="entry name" value="alpha/beta hydrolase"/>
    <property type="match status" value="1"/>
</dbReference>
<accession>A0A1R1JSW9</accession>
<dbReference type="RefSeq" id="WP_076412381.1">
    <property type="nucleotide sequence ID" value="NZ_AP028040.1"/>
</dbReference>
<sequence>MAFDSLPPRPAAGLPGGQAYAESVLERSRRAAASPDLRFHPDLAHGSDPAQRLDLYAPARASPAALPSLLFVHGGAFATGYKEWMGFMAPAICATPALFISVEYRVAPDHAYPAAVRDVAAAVHWAWRNVARYGGDPNRLFLGGHSAGAHLASLVALDRRWLGEWGLPGDVVKGVLPISGLYDLACNPDQPFGAAALTIRRRFIPNDADVEAASPVSHAHPQAPPFYIAAGEHDLGSLAAEAVDMRQRLQAAGVPVALDLLAGHDHFTASSRCVDDGHPWIARARAFLLSGRPG</sequence>
<dbReference type="InterPro" id="IPR013094">
    <property type="entry name" value="AB_hydrolase_3"/>
</dbReference>
<gene>
    <name evidence="3" type="ORF">BIZ92_26525</name>
</gene>
<name>A0A1R1JSW9_ALCXX</name>
<dbReference type="Pfam" id="PF07859">
    <property type="entry name" value="Abhydrolase_3"/>
    <property type="match status" value="1"/>
</dbReference>
<dbReference type="EMBL" id="MJMN01000015">
    <property type="protein sequence ID" value="OMG86411.1"/>
    <property type="molecule type" value="Genomic_DNA"/>
</dbReference>
<evidence type="ECO:0000313" key="3">
    <source>
        <dbReference type="EMBL" id="OMG86411.1"/>
    </source>
</evidence>
<protein>
    <recommendedName>
        <fullName evidence="2">Alpha/beta hydrolase fold-3 domain-containing protein</fullName>
    </recommendedName>
</protein>
<evidence type="ECO:0000313" key="4">
    <source>
        <dbReference type="Proteomes" id="UP000187251"/>
    </source>
</evidence>
<proteinExistence type="predicted"/>
<dbReference type="InterPro" id="IPR050300">
    <property type="entry name" value="GDXG_lipolytic_enzyme"/>
</dbReference>
<feature type="domain" description="Alpha/beta hydrolase fold-3" evidence="2">
    <location>
        <begin position="69"/>
        <end position="266"/>
    </location>
</feature>
<dbReference type="Proteomes" id="UP000187251">
    <property type="component" value="Unassembled WGS sequence"/>
</dbReference>
<dbReference type="AlphaFoldDB" id="A0A1R1JSW9"/>
<evidence type="ECO:0000259" key="2">
    <source>
        <dbReference type="Pfam" id="PF07859"/>
    </source>
</evidence>